<reference evidence="1" key="1">
    <citation type="submission" date="2023-10" db="EMBL/GenBank/DDBJ databases">
        <title>Genome assembly of Pristionchus species.</title>
        <authorList>
            <person name="Yoshida K."/>
            <person name="Sommer R.J."/>
        </authorList>
    </citation>
    <scope>NUCLEOTIDE SEQUENCE</scope>
    <source>
        <strain evidence="1">RS5133</strain>
    </source>
</reference>
<comment type="caution">
    <text evidence="1">The sequence shown here is derived from an EMBL/GenBank/DDBJ whole genome shotgun (WGS) entry which is preliminary data.</text>
</comment>
<name>A0AAV5W5R5_9BILA</name>
<dbReference type="EMBL" id="BTSY01000005">
    <property type="protein sequence ID" value="GMT27304.1"/>
    <property type="molecule type" value="Genomic_DNA"/>
</dbReference>
<feature type="non-terminal residue" evidence="1">
    <location>
        <position position="1"/>
    </location>
</feature>
<accession>A0AAV5W5R5</accession>
<gene>
    <name evidence="1" type="ORF">PFISCL1PPCAC_18601</name>
</gene>
<evidence type="ECO:0000313" key="1">
    <source>
        <dbReference type="EMBL" id="GMT27304.1"/>
    </source>
</evidence>
<sequence length="78" mass="8311">RLVVGGHQGENVASVLVGGQEGHRTTERRHGRRGMMLPMTVAFSFSISSSSSPSLHDTRSSSSFSSLLLFPSSSFSIS</sequence>
<proteinExistence type="predicted"/>
<protein>
    <submittedName>
        <fullName evidence="1">Uncharacterized protein</fullName>
    </submittedName>
</protein>
<dbReference type="AlphaFoldDB" id="A0AAV5W5R5"/>
<dbReference type="Proteomes" id="UP001432322">
    <property type="component" value="Unassembled WGS sequence"/>
</dbReference>
<evidence type="ECO:0000313" key="2">
    <source>
        <dbReference type="Proteomes" id="UP001432322"/>
    </source>
</evidence>
<organism evidence="1 2">
    <name type="scientific">Pristionchus fissidentatus</name>
    <dbReference type="NCBI Taxonomy" id="1538716"/>
    <lineage>
        <taxon>Eukaryota</taxon>
        <taxon>Metazoa</taxon>
        <taxon>Ecdysozoa</taxon>
        <taxon>Nematoda</taxon>
        <taxon>Chromadorea</taxon>
        <taxon>Rhabditida</taxon>
        <taxon>Rhabditina</taxon>
        <taxon>Diplogasteromorpha</taxon>
        <taxon>Diplogasteroidea</taxon>
        <taxon>Neodiplogasteridae</taxon>
        <taxon>Pristionchus</taxon>
    </lineage>
</organism>
<keyword evidence="2" id="KW-1185">Reference proteome</keyword>